<dbReference type="EMBL" id="AP024685">
    <property type="protein sequence ID" value="BCX31292.1"/>
    <property type="molecule type" value="Genomic_DNA"/>
</dbReference>
<evidence type="ECO:0000256" key="1">
    <source>
        <dbReference type="ARBA" id="ARBA00023125"/>
    </source>
</evidence>
<accession>A0ABM7QWJ8</accession>
<dbReference type="SMART" id="SM00530">
    <property type="entry name" value="HTH_XRE"/>
    <property type="match status" value="1"/>
</dbReference>
<dbReference type="InterPro" id="IPR010982">
    <property type="entry name" value="Lambda_DNA-bd_dom_sf"/>
</dbReference>
<dbReference type="Gene3D" id="1.10.260.40">
    <property type="entry name" value="lambda repressor-like DNA-binding domains"/>
    <property type="match status" value="1"/>
</dbReference>
<evidence type="ECO:0000313" key="3">
    <source>
        <dbReference type="EMBL" id="BCX31292.1"/>
    </source>
</evidence>
<dbReference type="InterPro" id="IPR001387">
    <property type="entry name" value="Cro/C1-type_HTH"/>
</dbReference>
<evidence type="ECO:0000259" key="2">
    <source>
        <dbReference type="PROSITE" id="PS50943"/>
    </source>
</evidence>
<dbReference type="SUPFAM" id="SSF47413">
    <property type="entry name" value="lambda repressor-like DNA-binding domains"/>
    <property type="match status" value="1"/>
</dbReference>
<protein>
    <submittedName>
        <fullName evidence="3">Transcriptional regulator</fullName>
    </submittedName>
</protein>
<sequence length="108" mass="12203">MTLGNKISTLRKGMSMTQPMLAEKMNVSQSTVTSWENDRRNVGNDDLVKLADLFNVSTDYLLGKTTIKEPSKTKQAEITDDQVIMTFEGKPIPEEDLDLIKRLLRGKE</sequence>
<organism evidence="3 4">
    <name type="scientific">Latilactobacillus curvatus</name>
    <name type="common">Lactobacillus curvatus</name>
    <dbReference type="NCBI Taxonomy" id="28038"/>
    <lineage>
        <taxon>Bacteria</taxon>
        <taxon>Bacillati</taxon>
        <taxon>Bacillota</taxon>
        <taxon>Bacilli</taxon>
        <taxon>Lactobacillales</taxon>
        <taxon>Lactobacillaceae</taxon>
        <taxon>Latilactobacillus</taxon>
    </lineage>
</organism>
<evidence type="ECO:0000313" key="4">
    <source>
        <dbReference type="Proteomes" id="UP000825100"/>
    </source>
</evidence>
<proteinExistence type="predicted"/>
<dbReference type="Pfam" id="PF01381">
    <property type="entry name" value="HTH_3"/>
    <property type="match status" value="1"/>
</dbReference>
<dbReference type="PANTHER" id="PTHR46558:SF13">
    <property type="entry name" value="HTH-TYPE TRANSCRIPTIONAL REGULATOR IMMR"/>
    <property type="match status" value="1"/>
</dbReference>
<dbReference type="Proteomes" id="UP000825100">
    <property type="component" value="Chromosome"/>
</dbReference>
<keyword evidence="4" id="KW-1185">Reference proteome</keyword>
<dbReference type="RefSeq" id="WP_146954919.1">
    <property type="nucleotide sequence ID" value="NZ_AP024685.1"/>
</dbReference>
<dbReference type="PANTHER" id="PTHR46558">
    <property type="entry name" value="TRACRIPTIONAL REGULATORY PROTEIN-RELATED-RELATED"/>
    <property type="match status" value="1"/>
</dbReference>
<name>A0ABM7QWJ8_LATCU</name>
<reference evidence="3 4" key="1">
    <citation type="submission" date="2021-05" db="EMBL/GenBank/DDBJ databases">
        <title>Complete Genome Sequence of Latilactobacillus sp. Strain WDN19, a High D-Aspartate-producing Lactic Acid Bacterium Isolated from a Japanese Pickle.</title>
        <authorList>
            <person name="Kajitani K."/>
            <person name="Takahashi S."/>
        </authorList>
    </citation>
    <scope>NUCLEOTIDE SEQUENCE [LARGE SCALE GENOMIC DNA]</scope>
    <source>
        <strain evidence="3 4">WDN19</strain>
    </source>
</reference>
<gene>
    <name evidence="3" type="ORF">LTWDN19_18590</name>
</gene>
<feature type="domain" description="HTH cro/C1-type" evidence="2">
    <location>
        <begin position="7"/>
        <end position="61"/>
    </location>
</feature>
<dbReference type="PROSITE" id="PS50943">
    <property type="entry name" value="HTH_CROC1"/>
    <property type="match status" value="1"/>
</dbReference>
<keyword evidence="1" id="KW-0238">DNA-binding</keyword>
<dbReference type="CDD" id="cd00093">
    <property type="entry name" value="HTH_XRE"/>
    <property type="match status" value="1"/>
</dbReference>